<dbReference type="Proteomes" id="UP001236657">
    <property type="component" value="Chromosome"/>
</dbReference>
<evidence type="ECO:0000313" key="1">
    <source>
        <dbReference type="EMBL" id="WML89200.1"/>
    </source>
</evidence>
<dbReference type="EMBL" id="CP133218">
    <property type="protein sequence ID" value="WML89200.1"/>
    <property type="molecule type" value="Genomic_DNA"/>
</dbReference>
<reference evidence="1 2" key="1">
    <citation type="submission" date="2023-08" db="EMBL/GenBank/DDBJ databases">
        <title>New molecular markers tilS and rpoB for phylogenetic and monitoring studies of the genus Thiothrix biodiversity.</title>
        <authorList>
            <person name="Ravin N.V."/>
            <person name="Smolyakov D."/>
            <person name="Markov N.D."/>
            <person name="Beletsky A.V."/>
            <person name="Mardanov A.V."/>
            <person name="Rudenko T.S."/>
            <person name="Grabovich M.Y."/>
        </authorList>
    </citation>
    <scope>NUCLEOTIDE SEQUENCE [LARGE SCALE GENOMIC DNA]</scope>
    <source>
        <strain evidence="1 2">MK1</strain>
    </source>
</reference>
<gene>
    <name evidence="1" type="ORF">RCF98_09455</name>
</gene>
<organism evidence="1 2">
    <name type="scientific">Thiothrix lacustris</name>
    <dbReference type="NCBI Taxonomy" id="525917"/>
    <lineage>
        <taxon>Bacteria</taxon>
        <taxon>Pseudomonadati</taxon>
        <taxon>Pseudomonadota</taxon>
        <taxon>Gammaproteobacteria</taxon>
        <taxon>Thiotrichales</taxon>
        <taxon>Thiotrichaceae</taxon>
        <taxon>Thiothrix</taxon>
    </lineage>
</organism>
<name>A0ABY9MKL0_9GAMM</name>
<keyword evidence="2" id="KW-1185">Reference proteome</keyword>
<protein>
    <submittedName>
        <fullName evidence="1">Uncharacterized protein</fullName>
    </submittedName>
</protein>
<accession>A0ABY9MKL0</accession>
<evidence type="ECO:0000313" key="2">
    <source>
        <dbReference type="Proteomes" id="UP001236657"/>
    </source>
</evidence>
<proteinExistence type="predicted"/>
<sequence length="126" mass="14313">MIVLIQQKTGGRWESSSAAWAYETVWTLSGKKYQASRDDIIKLISDLLSEPNIVFENPQVVWAALSEFRTERPTQDETGKKLKLPDFPDTLIIYKAKQTAKQWGEPIEAVYSFDSGALRVRGTKHP</sequence>
<dbReference type="RefSeq" id="WP_308893284.1">
    <property type="nucleotide sequence ID" value="NZ_CP133218.1"/>
</dbReference>